<name>A0A7C1SQB5_UNCKA</name>
<feature type="non-terminal residue" evidence="1">
    <location>
        <position position="1"/>
    </location>
</feature>
<protein>
    <submittedName>
        <fullName evidence="1">Uncharacterized protein</fullName>
    </submittedName>
</protein>
<reference evidence="1" key="1">
    <citation type="journal article" date="2020" name="mSystems">
        <title>Genome- and Community-Level Interaction Insights into Carbon Utilization and Element Cycling Functions of Hydrothermarchaeota in Hydrothermal Sediment.</title>
        <authorList>
            <person name="Zhou Z."/>
            <person name="Liu Y."/>
            <person name="Xu W."/>
            <person name="Pan J."/>
            <person name="Luo Z.H."/>
            <person name="Li M."/>
        </authorList>
    </citation>
    <scope>NUCLEOTIDE SEQUENCE [LARGE SCALE GENOMIC DNA]</scope>
    <source>
        <strain evidence="1">HyVt-365</strain>
    </source>
</reference>
<accession>A0A7C1SQB5</accession>
<dbReference type="AlphaFoldDB" id="A0A7C1SQB5"/>
<dbReference type="Proteomes" id="UP000885744">
    <property type="component" value="Unassembled WGS sequence"/>
</dbReference>
<dbReference type="EMBL" id="DRHH01000028">
    <property type="protein sequence ID" value="HEB13915.1"/>
    <property type="molecule type" value="Genomic_DNA"/>
</dbReference>
<evidence type="ECO:0000313" key="1">
    <source>
        <dbReference type="EMBL" id="HEB13915.1"/>
    </source>
</evidence>
<gene>
    <name evidence="1" type="ORF">ENI09_00685</name>
</gene>
<comment type="caution">
    <text evidence="1">The sequence shown here is derived from an EMBL/GenBank/DDBJ whole genome shotgun (WGS) entry which is preliminary data.</text>
</comment>
<proteinExistence type="predicted"/>
<sequence>TSHETGSEAFGKDKLHIKGAAAQNVDRDFNEGVKFLTMAIDNFKNEKGHTSDAKIDEPQRAYEYLTISSLAMNLLDQAEIVAD</sequence>
<organism evidence="1">
    <name type="scientific">candidate division WWE3 bacterium</name>
    <dbReference type="NCBI Taxonomy" id="2053526"/>
    <lineage>
        <taxon>Bacteria</taxon>
        <taxon>Katanobacteria</taxon>
    </lineage>
</organism>